<evidence type="ECO:0000259" key="7">
    <source>
        <dbReference type="Pfam" id="PF03787"/>
    </source>
</evidence>
<dbReference type="Proteomes" id="UP001305652">
    <property type="component" value="Chromosome"/>
</dbReference>
<proteinExistence type="inferred from homology"/>
<keyword evidence="5" id="KW-0051">Antiviral defense</keyword>
<dbReference type="Pfam" id="PF03787">
    <property type="entry name" value="RAMPs"/>
    <property type="match status" value="1"/>
</dbReference>
<dbReference type="AlphaFoldDB" id="A0AAX4FX57"/>
<evidence type="ECO:0000256" key="2">
    <source>
        <dbReference type="ARBA" id="ARBA00006680"/>
    </source>
</evidence>
<sequence length="386" mass="43797">MRITLKALSPVHIGTGIEYSPLEFVLNTDKGNRDWLWRIDPSRFLSSLSEERRDQFVAAVNNTNFDLKRFAQGMDLRPMRRYIVRNFTGKSHIPAVRECIKTADRAYIPGSSLKGAFRTALLWSVAKDDERFVSAIREEARVTVNKGTIGKRYEESVFNCSNKKYNPTYDLLKFLAVSDFMPKAVNKIRLDKVRTLSLRRDGELKEKKFEIFVEAVSGSFEGTIGVSEQIAAAIRHPEYGYLGQKLAILGMDSPDDTDAVIPHLKKVMREFNLRCLEKERRLIEEAHDEGIEKKMKGIENRLGKSDLIRVGFGVGTTYQTLFGLIEEKDPELAAEIASKIGRYRGTVSPEGCLEPPYPKTIEMTAAGYFLGWLEWLNSDDSNLHSA</sequence>
<gene>
    <name evidence="8" type="primary">csm5</name>
    <name evidence="8" type="ORF">R6Y96_04295</name>
</gene>
<dbReference type="InterPro" id="IPR005537">
    <property type="entry name" value="RAMP_III_fam"/>
</dbReference>
<dbReference type="GeneID" id="85732350"/>
<dbReference type="GO" id="GO:0051607">
    <property type="term" value="P:defense response to virus"/>
    <property type="evidence" value="ECO:0007669"/>
    <property type="project" value="UniProtKB-KW"/>
</dbReference>
<protein>
    <recommendedName>
        <fullName evidence="3">CRISPR system Cms protein Csm5</fullName>
    </recommendedName>
    <alternativeName>
        <fullName evidence="6">CRISPR type III A-associated protein Csm5</fullName>
    </alternativeName>
</protein>
<evidence type="ECO:0000313" key="9">
    <source>
        <dbReference type="Proteomes" id="UP001305652"/>
    </source>
</evidence>
<comment type="similarity">
    <text evidence="2">Belongs to the CRISPR-associated Csm5 family.</text>
</comment>
<evidence type="ECO:0000313" key="8">
    <source>
        <dbReference type="EMBL" id="WOX58460.1"/>
    </source>
</evidence>
<dbReference type="GO" id="GO:0003723">
    <property type="term" value="F:RNA binding"/>
    <property type="evidence" value="ECO:0007669"/>
    <property type="project" value="UniProtKB-KW"/>
</dbReference>
<keyword evidence="4" id="KW-0694">RNA-binding</keyword>
<dbReference type="KEGG" id="mrc:R6Y96_04295"/>
<feature type="domain" description="CRISPR type III-associated protein" evidence="7">
    <location>
        <begin position="4"/>
        <end position="220"/>
    </location>
</feature>
<reference evidence="8 9" key="1">
    <citation type="submission" date="2023-10" db="EMBL/GenBank/DDBJ databases">
        <title>The complete genome sequence of Methanoculleus receptaculi DSM 18860.</title>
        <authorList>
            <person name="Lai S.-J."/>
            <person name="You Y.-T."/>
            <person name="Chen S.-C."/>
        </authorList>
    </citation>
    <scope>NUCLEOTIDE SEQUENCE [LARGE SCALE GENOMIC DNA]</scope>
    <source>
        <strain evidence="8 9">DSM 18860</strain>
    </source>
</reference>
<accession>A0AAX4FX57</accession>
<dbReference type="PANTHER" id="PTHR38007">
    <property type="entry name" value="CRISPR SYSTEM CMS PROTEIN CSM5"/>
    <property type="match status" value="1"/>
</dbReference>
<dbReference type="NCBIfam" id="TIGR01899">
    <property type="entry name" value="cas_TM1807_csm5"/>
    <property type="match status" value="1"/>
</dbReference>
<dbReference type="PANTHER" id="PTHR38007:SF1">
    <property type="entry name" value="CRISPR SYSTEM CMS PROTEIN CSM5"/>
    <property type="match status" value="1"/>
</dbReference>
<comment type="function">
    <text evidence="1">This subunit might be involved in maturation of a crRNA intermediate to its mature form.</text>
</comment>
<evidence type="ECO:0000256" key="5">
    <source>
        <dbReference type="ARBA" id="ARBA00023118"/>
    </source>
</evidence>
<dbReference type="EMBL" id="CP137642">
    <property type="protein sequence ID" value="WOX58460.1"/>
    <property type="molecule type" value="Genomic_DNA"/>
</dbReference>
<dbReference type="RefSeq" id="WP_318622294.1">
    <property type="nucleotide sequence ID" value="NZ_CP137642.1"/>
</dbReference>
<keyword evidence="9" id="KW-1185">Reference proteome</keyword>
<evidence type="ECO:0000256" key="3">
    <source>
        <dbReference type="ARBA" id="ARBA00016113"/>
    </source>
</evidence>
<organism evidence="8 9">
    <name type="scientific">Methanoculleus receptaculi</name>
    <dbReference type="NCBI Taxonomy" id="394967"/>
    <lineage>
        <taxon>Archaea</taxon>
        <taxon>Methanobacteriati</taxon>
        <taxon>Methanobacteriota</taxon>
        <taxon>Stenosarchaea group</taxon>
        <taxon>Methanomicrobia</taxon>
        <taxon>Methanomicrobiales</taxon>
        <taxon>Methanomicrobiaceae</taxon>
        <taxon>Methanoculleus</taxon>
    </lineage>
</organism>
<dbReference type="InterPro" id="IPR010173">
    <property type="entry name" value="CRISPR-assoc_Csm5"/>
</dbReference>
<evidence type="ECO:0000256" key="1">
    <source>
        <dbReference type="ARBA" id="ARBA00003088"/>
    </source>
</evidence>
<evidence type="ECO:0000256" key="4">
    <source>
        <dbReference type="ARBA" id="ARBA00022884"/>
    </source>
</evidence>
<evidence type="ECO:0000256" key="6">
    <source>
        <dbReference type="ARBA" id="ARBA00031720"/>
    </source>
</evidence>
<name>A0AAX4FX57_9EURY</name>